<accession>A0A562LGG4</accession>
<dbReference type="PROSITE" id="PS00093">
    <property type="entry name" value="N4_MTASE"/>
    <property type="match status" value="1"/>
</dbReference>
<evidence type="ECO:0000256" key="1">
    <source>
        <dbReference type="ARBA" id="ARBA00010203"/>
    </source>
</evidence>
<dbReference type="GO" id="GO:0003677">
    <property type="term" value="F:DNA binding"/>
    <property type="evidence" value="ECO:0007669"/>
    <property type="project" value="InterPro"/>
</dbReference>
<organism evidence="8 9">
    <name type="scientific">Aerolutibacter ruishenii</name>
    <dbReference type="NCBI Taxonomy" id="686800"/>
    <lineage>
        <taxon>Bacteria</taxon>
        <taxon>Pseudomonadati</taxon>
        <taxon>Pseudomonadota</taxon>
        <taxon>Gammaproteobacteria</taxon>
        <taxon>Lysobacterales</taxon>
        <taxon>Lysobacteraceae</taxon>
        <taxon>Aerolutibacter</taxon>
    </lineage>
</organism>
<name>A0A562LGG4_9GAMM</name>
<dbReference type="Gene3D" id="3.40.50.150">
    <property type="entry name" value="Vaccinia Virus protein VP39"/>
    <property type="match status" value="2"/>
</dbReference>
<evidence type="ECO:0000313" key="8">
    <source>
        <dbReference type="EMBL" id="TWI06714.1"/>
    </source>
</evidence>
<dbReference type="InterPro" id="IPR017985">
    <property type="entry name" value="MeTrfase_CN4_CS"/>
</dbReference>
<dbReference type="Proteomes" id="UP000316471">
    <property type="component" value="Unassembled WGS sequence"/>
</dbReference>
<protein>
    <recommendedName>
        <fullName evidence="2">site-specific DNA-methyltransferase (cytosine-N(4)-specific)</fullName>
        <ecNumber evidence="2">2.1.1.113</ecNumber>
    </recommendedName>
</protein>
<dbReference type="GO" id="GO:0009307">
    <property type="term" value="P:DNA restriction-modification system"/>
    <property type="evidence" value="ECO:0007669"/>
    <property type="project" value="UniProtKB-KW"/>
</dbReference>
<sequence length="397" mass="43959">MQTRTVHPFPARMAPDLALNSLVSLPTKSIVLDPMAGSGTVLRQALSLGHRAIGFDMDPLAVLMSRVWTSHFDADAGRAELASVLEEAAALDLRRVRLAWQDEETLLFIRYWFGKKQRRDLTRIAAAFDRRRKSIRSESRRSALDMLQVALSRIIVTKEQCASLARDTSHSRPHRVTLESSYDVLEGFRRSATQLMTRLSANQAANHEHGQVTVSLGDARAIELLDSSVDAIMTSPPYLNAIDYMRGHRLSLVWLGHSVGGLRRIRSSTIGAERSYDAQCSVAETIAAAMCDLERLEPKQQRMIIRYAGDLERMMHQAARVLRKGGSATYVLGNSCLKDTFIRNSEGVAKAGVQAGLTLAGVAERDLPAASRYLPVTQSGSLSKRMRTETILTFVRA</sequence>
<dbReference type="GO" id="GO:0015667">
    <property type="term" value="F:site-specific DNA-methyltransferase (cytosine-N4-specific) activity"/>
    <property type="evidence" value="ECO:0007669"/>
    <property type="project" value="UniProtKB-EC"/>
</dbReference>
<dbReference type="InterPro" id="IPR029063">
    <property type="entry name" value="SAM-dependent_MTases_sf"/>
</dbReference>
<dbReference type="GO" id="GO:0032259">
    <property type="term" value="P:methylation"/>
    <property type="evidence" value="ECO:0007669"/>
    <property type="project" value="UniProtKB-KW"/>
</dbReference>
<evidence type="ECO:0000256" key="4">
    <source>
        <dbReference type="ARBA" id="ARBA00022679"/>
    </source>
</evidence>
<dbReference type="SUPFAM" id="SSF53335">
    <property type="entry name" value="S-adenosyl-L-methionine-dependent methyltransferases"/>
    <property type="match status" value="1"/>
</dbReference>
<keyword evidence="5" id="KW-0949">S-adenosyl-L-methionine</keyword>
<dbReference type="EMBL" id="VLKP01000016">
    <property type="protein sequence ID" value="TWI06714.1"/>
    <property type="molecule type" value="Genomic_DNA"/>
</dbReference>
<dbReference type="RefSeq" id="WP_144816927.1">
    <property type="nucleotide sequence ID" value="NZ_VLKP01000016.1"/>
</dbReference>
<dbReference type="AlphaFoldDB" id="A0A562LGG4"/>
<evidence type="ECO:0000313" key="9">
    <source>
        <dbReference type="Proteomes" id="UP000316471"/>
    </source>
</evidence>
<dbReference type="EC" id="2.1.1.113" evidence="2"/>
<keyword evidence="3 8" id="KW-0489">Methyltransferase</keyword>
<dbReference type="OrthoDB" id="9816043at2"/>
<evidence type="ECO:0000256" key="3">
    <source>
        <dbReference type="ARBA" id="ARBA00022603"/>
    </source>
</evidence>
<evidence type="ECO:0000256" key="2">
    <source>
        <dbReference type="ARBA" id="ARBA00012185"/>
    </source>
</evidence>
<keyword evidence="6" id="KW-0680">Restriction system</keyword>
<comment type="caution">
    <text evidence="8">The sequence shown here is derived from an EMBL/GenBank/DDBJ whole genome shotgun (WGS) entry which is preliminary data.</text>
</comment>
<comment type="similarity">
    <text evidence="1">Belongs to the N(4)/N(6)-methyltransferase family. N(4) subfamily.</text>
</comment>
<gene>
    <name evidence="8" type="ORF">IP93_02937</name>
</gene>
<keyword evidence="4" id="KW-0808">Transferase</keyword>
<evidence type="ECO:0000256" key="6">
    <source>
        <dbReference type="ARBA" id="ARBA00022747"/>
    </source>
</evidence>
<proteinExistence type="inferred from homology"/>
<keyword evidence="9" id="KW-1185">Reference proteome</keyword>
<reference evidence="8 9" key="1">
    <citation type="journal article" date="2015" name="Stand. Genomic Sci.">
        <title>Genomic Encyclopedia of Bacterial and Archaeal Type Strains, Phase III: the genomes of soil and plant-associated and newly described type strains.</title>
        <authorList>
            <person name="Whitman W.B."/>
            <person name="Woyke T."/>
            <person name="Klenk H.P."/>
            <person name="Zhou Y."/>
            <person name="Lilburn T.G."/>
            <person name="Beck B.J."/>
            <person name="De Vos P."/>
            <person name="Vandamme P."/>
            <person name="Eisen J.A."/>
            <person name="Garrity G."/>
            <person name="Hugenholtz P."/>
            <person name="Kyrpides N.C."/>
        </authorList>
    </citation>
    <scope>NUCLEOTIDE SEQUENCE [LARGE SCALE GENOMIC DNA]</scope>
    <source>
        <strain evidence="8 9">CGMCC 1.10136</strain>
    </source>
</reference>
<comment type="catalytic activity">
    <reaction evidence="7">
        <text>a 2'-deoxycytidine in DNA + S-adenosyl-L-methionine = an N(4)-methyl-2'-deoxycytidine in DNA + S-adenosyl-L-homocysteine + H(+)</text>
        <dbReference type="Rhea" id="RHEA:16857"/>
        <dbReference type="Rhea" id="RHEA-COMP:11369"/>
        <dbReference type="Rhea" id="RHEA-COMP:13674"/>
        <dbReference type="ChEBI" id="CHEBI:15378"/>
        <dbReference type="ChEBI" id="CHEBI:57856"/>
        <dbReference type="ChEBI" id="CHEBI:59789"/>
        <dbReference type="ChEBI" id="CHEBI:85452"/>
        <dbReference type="ChEBI" id="CHEBI:137933"/>
        <dbReference type="EC" id="2.1.1.113"/>
    </reaction>
</comment>
<evidence type="ECO:0000256" key="7">
    <source>
        <dbReference type="ARBA" id="ARBA00049120"/>
    </source>
</evidence>
<evidence type="ECO:0000256" key="5">
    <source>
        <dbReference type="ARBA" id="ARBA00022691"/>
    </source>
</evidence>